<dbReference type="Proteomes" id="UP000607559">
    <property type="component" value="Unassembled WGS sequence"/>
</dbReference>
<proteinExistence type="predicted"/>
<gene>
    <name evidence="1" type="ORF">GCM10011511_51160</name>
</gene>
<evidence type="ECO:0000313" key="2">
    <source>
        <dbReference type="Proteomes" id="UP000607559"/>
    </source>
</evidence>
<comment type="caution">
    <text evidence="1">The sequence shown here is derived from an EMBL/GenBank/DDBJ whole genome shotgun (WGS) entry which is preliminary data.</text>
</comment>
<protein>
    <submittedName>
        <fullName evidence="1">Uncharacterized protein</fullName>
    </submittedName>
</protein>
<keyword evidence="2" id="KW-1185">Reference proteome</keyword>
<reference evidence="1" key="2">
    <citation type="submission" date="2020-09" db="EMBL/GenBank/DDBJ databases">
        <authorList>
            <person name="Sun Q."/>
            <person name="Zhou Y."/>
        </authorList>
    </citation>
    <scope>NUCLEOTIDE SEQUENCE</scope>
    <source>
        <strain evidence="1">CGMCC 1.15448</strain>
    </source>
</reference>
<reference evidence="1" key="1">
    <citation type="journal article" date="2014" name="Int. J. Syst. Evol. Microbiol.">
        <title>Complete genome sequence of Corynebacterium casei LMG S-19264T (=DSM 44701T), isolated from a smear-ripened cheese.</title>
        <authorList>
            <consortium name="US DOE Joint Genome Institute (JGI-PGF)"/>
            <person name="Walter F."/>
            <person name="Albersmeier A."/>
            <person name="Kalinowski J."/>
            <person name="Ruckert C."/>
        </authorList>
    </citation>
    <scope>NUCLEOTIDE SEQUENCE</scope>
    <source>
        <strain evidence="1">CGMCC 1.15448</strain>
    </source>
</reference>
<dbReference type="AlphaFoldDB" id="A0A8J2UIK4"/>
<sequence>MYVFFHKNVLSPNLLKKYSVLVITRVTPWKSMPMIEVSNASVLVIDDEEMVRDNIEEILSPARSNLETDSMVRAAGILFDTATKPVNGSGVAGASRHRA</sequence>
<accession>A0A8J2UIK4</accession>
<organism evidence="1 2">
    <name type="scientific">Puia dinghuensis</name>
    <dbReference type="NCBI Taxonomy" id="1792502"/>
    <lineage>
        <taxon>Bacteria</taxon>
        <taxon>Pseudomonadati</taxon>
        <taxon>Bacteroidota</taxon>
        <taxon>Chitinophagia</taxon>
        <taxon>Chitinophagales</taxon>
        <taxon>Chitinophagaceae</taxon>
        <taxon>Puia</taxon>
    </lineage>
</organism>
<evidence type="ECO:0000313" key="1">
    <source>
        <dbReference type="EMBL" id="GGB21172.1"/>
    </source>
</evidence>
<name>A0A8J2UIK4_9BACT</name>
<dbReference type="EMBL" id="BMJC01000006">
    <property type="protein sequence ID" value="GGB21172.1"/>
    <property type="molecule type" value="Genomic_DNA"/>
</dbReference>